<protein>
    <recommendedName>
        <fullName evidence="8">Peptidase S54 rhomboid domain-containing protein</fullName>
    </recommendedName>
</protein>
<dbReference type="PANTHER" id="PTHR43731">
    <property type="entry name" value="RHOMBOID PROTEASE"/>
    <property type="match status" value="1"/>
</dbReference>
<dbReference type="AlphaFoldDB" id="A0A9P7V7V7"/>
<name>A0A9P7V7V7_9ASCO</name>
<dbReference type="InterPro" id="IPR050925">
    <property type="entry name" value="Rhomboid_protease_S54"/>
</dbReference>
<dbReference type="GO" id="GO:0016020">
    <property type="term" value="C:membrane"/>
    <property type="evidence" value="ECO:0007669"/>
    <property type="project" value="UniProtKB-SubCell"/>
</dbReference>
<feature type="transmembrane region" description="Helical" evidence="7">
    <location>
        <begin position="204"/>
        <end position="223"/>
    </location>
</feature>
<comment type="similarity">
    <text evidence="2">Belongs to the peptidase S54 family.</text>
</comment>
<evidence type="ECO:0000256" key="4">
    <source>
        <dbReference type="ARBA" id="ARBA00022801"/>
    </source>
</evidence>
<keyword evidence="5 7" id="KW-1133">Transmembrane helix</keyword>
<dbReference type="FunFam" id="1.20.1540.10:FF:000012">
    <property type="entry name" value="Rhomboid family protein"/>
    <property type="match status" value="1"/>
</dbReference>
<organism evidence="9 10">
    <name type="scientific">Scheffersomyces spartinae</name>
    <dbReference type="NCBI Taxonomy" id="45513"/>
    <lineage>
        <taxon>Eukaryota</taxon>
        <taxon>Fungi</taxon>
        <taxon>Dikarya</taxon>
        <taxon>Ascomycota</taxon>
        <taxon>Saccharomycotina</taxon>
        <taxon>Pichiomycetes</taxon>
        <taxon>Debaryomycetaceae</taxon>
        <taxon>Scheffersomyces</taxon>
    </lineage>
</organism>
<dbReference type="SUPFAM" id="SSF144091">
    <property type="entry name" value="Rhomboid-like"/>
    <property type="match status" value="1"/>
</dbReference>
<accession>A0A9P7V7V7</accession>
<feature type="transmembrane region" description="Helical" evidence="7">
    <location>
        <begin position="147"/>
        <end position="165"/>
    </location>
</feature>
<keyword evidence="10" id="KW-1185">Reference proteome</keyword>
<feature type="transmembrane region" description="Helical" evidence="7">
    <location>
        <begin position="115"/>
        <end position="135"/>
    </location>
</feature>
<feature type="transmembrane region" description="Helical" evidence="7">
    <location>
        <begin position="229"/>
        <end position="248"/>
    </location>
</feature>
<feature type="domain" description="Peptidase S54 rhomboid" evidence="8">
    <location>
        <begin position="189"/>
        <end position="332"/>
    </location>
</feature>
<dbReference type="GO" id="GO:0004252">
    <property type="term" value="F:serine-type endopeptidase activity"/>
    <property type="evidence" value="ECO:0007669"/>
    <property type="project" value="InterPro"/>
</dbReference>
<dbReference type="RefSeq" id="XP_043048563.1">
    <property type="nucleotide sequence ID" value="XM_043191931.1"/>
</dbReference>
<evidence type="ECO:0000256" key="5">
    <source>
        <dbReference type="ARBA" id="ARBA00022989"/>
    </source>
</evidence>
<evidence type="ECO:0000256" key="2">
    <source>
        <dbReference type="ARBA" id="ARBA00009045"/>
    </source>
</evidence>
<evidence type="ECO:0000256" key="3">
    <source>
        <dbReference type="ARBA" id="ARBA00022692"/>
    </source>
</evidence>
<dbReference type="Proteomes" id="UP000790833">
    <property type="component" value="Unassembled WGS sequence"/>
</dbReference>
<dbReference type="OrthoDB" id="10260614at2759"/>
<dbReference type="EMBL" id="JAHMUF010000014">
    <property type="protein sequence ID" value="KAG7193014.1"/>
    <property type="molecule type" value="Genomic_DNA"/>
</dbReference>
<evidence type="ECO:0000256" key="7">
    <source>
        <dbReference type="SAM" id="Phobius"/>
    </source>
</evidence>
<comment type="caution">
    <text evidence="9">The sequence shown here is derived from an EMBL/GenBank/DDBJ whole genome shotgun (WGS) entry which is preliminary data.</text>
</comment>
<keyword evidence="3 7" id="KW-0812">Transmembrane</keyword>
<dbReference type="PANTHER" id="PTHR43731:SF14">
    <property type="entry name" value="PRESENILIN-ASSOCIATED RHOMBOID-LIKE PROTEIN, MITOCHONDRIAL"/>
    <property type="match status" value="1"/>
</dbReference>
<dbReference type="InterPro" id="IPR035952">
    <property type="entry name" value="Rhomboid-like_sf"/>
</dbReference>
<evidence type="ECO:0000313" key="10">
    <source>
        <dbReference type="Proteomes" id="UP000790833"/>
    </source>
</evidence>
<proteinExistence type="inferred from homology"/>
<gene>
    <name evidence="9" type="ORF">KQ657_001128</name>
</gene>
<dbReference type="Pfam" id="PF01694">
    <property type="entry name" value="Rhomboid"/>
    <property type="match status" value="1"/>
</dbReference>
<dbReference type="InterPro" id="IPR022764">
    <property type="entry name" value="Peptidase_S54_rhomboid_dom"/>
</dbReference>
<comment type="subcellular location">
    <subcellularLocation>
        <location evidence="1">Membrane</location>
        <topology evidence="1">Multi-pass membrane protein</topology>
    </subcellularLocation>
</comment>
<evidence type="ECO:0000259" key="8">
    <source>
        <dbReference type="Pfam" id="PF01694"/>
    </source>
</evidence>
<keyword evidence="6 7" id="KW-0472">Membrane</keyword>
<keyword evidence="4" id="KW-0378">Hydrolase</keyword>
<feature type="transmembrane region" description="Helical" evidence="7">
    <location>
        <begin position="313"/>
        <end position="331"/>
    </location>
</feature>
<dbReference type="GO" id="GO:0006465">
    <property type="term" value="P:signal peptide processing"/>
    <property type="evidence" value="ECO:0007669"/>
    <property type="project" value="TreeGrafter"/>
</dbReference>
<evidence type="ECO:0000313" key="9">
    <source>
        <dbReference type="EMBL" id="KAG7193014.1"/>
    </source>
</evidence>
<evidence type="ECO:0000256" key="1">
    <source>
        <dbReference type="ARBA" id="ARBA00004141"/>
    </source>
</evidence>
<dbReference type="Gene3D" id="1.20.1540.10">
    <property type="entry name" value="Rhomboid-like"/>
    <property type="match status" value="1"/>
</dbReference>
<evidence type="ECO:0000256" key="6">
    <source>
        <dbReference type="ARBA" id="ARBA00023136"/>
    </source>
</evidence>
<sequence length="350" mass="39485">MAWRRFFDTNRRQMPSLFNGVGISKSGIKVPQGFFTTKSSNLLPSPSSPSPLKSSIAPIRGSLTALTNAFKAMRNPGVLKLTITKRFNSLWNRYGNRGWPSSARPNRLDLERLKIPLIFTAVLLLTMPYVVPVLFKFPPLSFFTHHPPVLVFTLMAINAAVFLMWKDYRFLKYLMRYGLLKSHNVGNPVTLLTSTFSHQSFMHLAFNMIVLLSFGTSMVNMIGPSYFTQLYIGSGVVASMFSLVWSVLKGAQVASLGASGALFGLCLFQTYFFPNQGVYLFFIPIPMPAWAVFSGISTMNVVGMFARWGGYDYAAHVGGSLYGLIYAYFFSKKTRETRKRYRNSPVWWSY</sequence>
<reference evidence="9" key="1">
    <citation type="submission" date="2021-03" db="EMBL/GenBank/DDBJ databases">
        <authorList>
            <person name="Palmer J.M."/>
        </authorList>
    </citation>
    <scope>NUCLEOTIDE SEQUENCE</scope>
    <source>
        <strain evidence="9">ARV_011</strain>
    </source>
</reference>
<feature type="transmembrane region" description="Helical" evidence="7">
    <location>
        <begin position="253"/>
        <end position="272"/>
    </location>
</feature>
<dbReference type="GeneID" id="66114502"/>